<dbReference type="Proteomes" id="UP000681720">
    <property type="component" value="Unassembled WGS sequence"/>
</dbReference>
<dbReference type="AlphaFoldDB" id="A0A8S2VR71"/>
<evidence type="ECO:0000313" key="1">
    <source>
        <dbReference type="EMBL" id="CAF4414030.1"/>
    </source>
</evidence>
<accession>A0A8S2VR71</accession>
<gene>
    <name evidence="1" type="ORF">GIL414_LOCUS30764</name>
</gene>
<protein>
    <submittedName>
        <fullName evidence="1">Uncharacterized protein</fullName>
    </submittedName>
</protein>
<dbReference type="EMBL" id="CAJOBJ010060105">
    <property type="protein sequence ID" value="CAF4414030.1"/>
    <property type="molecule type" value="Genomic_DNA"/>
</dbReference>
<evidence type="ECO:0000313" key="2">
    <source>
        <dbReference type="Proteomes" id="UP000681720"/>
    </source>
</evidence>
<reference evidence="1" key="1">
    <citation type="submission" date="2021-02" db="EMBL/GenBank/DDBJ databases">
        <authorList>
            <person name="Nowell W R."/>
        </authorList>
    </citation>
    <scope>NUCLEOTIDE SEQUENCE</scope>
</reference>
<feature type="non-terminal residue" evidence="1">
    <location>
        <position position="1"/>
    </location>
</feature>
<proteinExistence type="predicted"/>
<organism evidence="1 2">
    <name type="scientific">Rotaria magnacalcarata</name>
    <dbReference type="NCBI Taxonomy" id="392030"/>
    <lineage>
        <taxon>Eukaryota</taxon>
        <taxon>Metazoa</taxon>
        <taxon>Spiralia</taxon>
        <taxon>Gnathifera</taxon>
        <taxon>Rotifera</taxon>
        <taxon>Eurotatoria</taxon>
        <taxon>Bdelloidea</taxon>
        <taxon>Philodinida</taxon>
        <taxon>Philodinidae</taxon>
        <taxon>Rotaria</taxon>
    </lineage>
</organism>
<comment type="caution">
    <text evidence="1">The sequence shown here is derived from an EMBL/GenBank/DDBJ whole genome shotgun (WGS) entry which is preliminary data.</text>
</comment>
<sequence length="35" mass="3931">KPDGDNLPSYIDLFAVPSSCKQARTQHQTTRITNQ</sequence>
<name>A0A8S2VR71_9BILA</name>